<dbReference type="Proteomes" id="UP000821845">
    <property type="component" value="Chromosome 3"/>
</dbReference>
<organism evidence="1 2">
    <name type="scientific">Hyalomma asiaticum</name>
    <name type="common">Tick</name>
    <dbReference type="NCBI Taxonomy" id="266040"/>
    <lineage>
        <taxon>Eukaryota</taxon>
        <taxon>Metazoa</taxon>
        <taxon>Ecdysozoa</taxon>
        <taxon>Arthropoda</taxon>
        <taxon>Chelicerata</taxon>
        <taxon>Arachnida</taxon>
        <taxon>Acari</taxon>
        <taxon>Parasitiformes</taxon>
        <taxon>Ixodida</taxon>
        <taxon>Ixodoidea</taxon>
        <taxon>Ixodidae</taxon>
        <taxon>Hyalomminae</taxon>
        <taxon>Hyalomma</taxon>
    </lineage>
</organism>
<name>A0ACB7SPL2_HYAAI</name>
<accession>A0ACB7SPL2</accession>
<evidence type="ECO:0000313" key="1">
    <source>
        <dbReference type="EMBL" id="KAH6935966.1"/>
    </source>
</evidence>
<proteinExistence type="predicted"/>
<comment type="caution">
    <text evidence="1">The sequence shown here is derived from an EMBL/GenBank/DDBJ whole genome shotgun (WGS) entry which is preliminary data.</text>
</comment>
<keyword evidence="2" id="KW-1185">Reference proteome</keyword>
<evidence type="ECO:0000313" key="2">
    <source>
        <dbReference type="Proteomes" id="UP000821845"/>
    </source>
</evidence>
<sequence>MPGSVLCKCYLLPSLLWNEIDDLLMTKRQRELLQRLLDDMEHYFRHESTSKLLCHRSESGLLDIDNIEPSLFRQ</sequence>
<gene>
    <name evidence="1" type="ORF">HPB50_011868</name>
</gene>
<dbReference type="EMBL" id="CM023483">
    <property type="protein sequence ID" value="KAH6935966.1"/>
    <property type="molecule type" value="Genomic_DNA"/>
</dbReference>
<reference evidence="1" key="1">
    <citation type="submission" date="2020-05" db="EMBL/GenBank/DDBJ databases">
        <title>Large-scale comparative analyses of tick genomes elucidate their genetic diversity and vector capacities.</title>
        <authorList>
            <person name="Jia N."/>
            <person name="Wang J."/>
            <person name="Shi W."/>
            <person name="Du L."/>
            <person name="Sun Y."/>
            <person name="Zhan W."/>
            <person name="Jiang J."/>
            <person name="Wang Q."/>
            <person name="Zhang B."/>
            <person name="Ji P."/>
            <person name="Sakyi L.B."/>
            <person name="Cui X."/>
            <person name="Yuan T."/>
            <person name="Jiang B."/>
            <person name="Yang W."/>
            <person name="Lam T.T.-Y."/>
            <person name="Chang Q."/>
            <person name="Ding S."/>
            <person name="Wang X."/>
            <person name="Zhu J."/>
            <person name="Ruan X."/>
            <person name="Zhao L."/>
            <person name="Wei J."/>
            <person name="Que T."/>
            <person name="Du C."/>
            <person name="Cheng J."/>
            <person name="Dai P."/>
            <person name="Han X."/>
            <person name="Huang E."/>
            <person name="Gao Y."/>
            <person name="Liu J."/>
            <person name="Shao H."/>
            <person name="Ye R."/>
            <person name="Li L."/>
            <person name="Wei W."/>
            <person name="Wang X."/>
            <person name="Wang C."/>
            <person name="Yang T."/>
            <person name="Huo Q."/>
            <person name="Li W."/>
            <person name="Guo W."/>
            <person name="Chen H."/>
            <person name="Zhou L."/>
            <person name="Ni X."/>
            <person name="Tian J."/>
            <person name="Zhou Y."/>
            <person name="Sheng Y."/>
            <person name="Liu T."/>
            <person name="Pan Y."/>
            <person name="Xia L."/>
            <person name="Li J."/>
            <person name="Zhao F."/>
            <person name="Cao W."/>
        </authorList>
    </citation>
    <scope>NUCLEOTIDE SEQUENCE</scope>
    <source>
        <strain evidence="1">Hyas-2018</strain>
    </source>
</reference>
<protein>
    <submittedName>
        <fullName evidence="1">Uncharacterized protein</fullName>
    </submittedName>
</protein>